<dbReference type="EMBL" id="CADCXU010011196">
    <property type="protein sequence ID" value="CAB0001620.1"/>
    <property type="molecule type" value="Genomic_DNA"/>
</dbReference>
<dbReference type="Proteomes" id="UP000479000">
    <property type="component" value="Unassembled WGS sequence"/>
</dbReference>
<sequence length="71" mass="7678">MSLIGKEGAEDPLINGGSVSLFSYGDEFSDECLSPKLQLVVSIVHDHCPYSITSQAKLSNGLSFHSLFKMT</sequence>
<evidence type="ECO:0000313" key="2">
    <source>
        <dbReference type="Proteomes" id="UP000479000"/>
    </source>
</evidence>
<feature type="non-terminal residue" evidence="1">
    <location>
        <position position="71"/>
    </location>
</feature>
<evidence type="ECO:0000313" key="1">
    <source>
        <dbReference type="EMBL" id="CAB0001620.1"/>
    </source>
</evidence>
<organism evidence="1 2">
    <name type="scientific">Nesidiocoris tenuis</name>
    <dbReference type="NCBI Taxonomy" id="355587"/>
    <lineage>
        <taxon>Eukaryota</taxon>
        <taxon>Metazoa</taxon>
        <taxon>Ecdysozoa</taxon>
        <taxon>Arthropoda</taxon>
        <taxon>Hexapoda</taxon>
        <taxon>Insecta</taxon>
        <taxon>Pterygota</taxon>
        <taxon>Neoptera</taxon>
        <taxon>Paraneoptera</taxon>
        <taxon>Hemiptera</taxon>
        <taxon>Heteroptera</taxon>
        <taxon>Panheteroptera</taxon>
        <taxon>Cimicomorpha</taxon>
        <taxon>Miridae</taxon>
        <taxon>Dicyphina</taxon>
        <taxon>Nesidiocoris</taxon>
    </lineage>
</organism>
<protein>
    <submittedName>
        <fullName evidence="1">Uncharacterized protein</fullName>
    </submittedName>
</protein>
<gene>
    <name evidence="1" type="ORF">NTEN_LOCUS7407</name>
</gene>
<reference evidence="1 2" key="1">
    <citation type="submission" date="2020-02" db="EMBL/GenBank/DDBJ databases">
        <authorList>
            <person name="Ferguson B K."/>
        </authorList>
    </citation>
    <scope>NUCLEOTIDE SEQUENCE [LARGE SCALE GENOMIC DNA]</scope>
</reference>
<accession>A0A6H5GF64</accession>
<name>A0A6H5GF64_9HEMI</name>
<dbReference type="AlphaFoldDB" id="A0A6H5GF64"/>
<keyword evidence="2" id="KW-1185">Reference proteome</keyword>
<proteinExistence type="predicted"/>